<gene>
    <name evidence="1" type="ORF">Y5S_03290</name>
</gene>
<accession>A0A095SFU7</accession>
<dbReference type="Proteomes" id="UP000029444">
    <property type="component" value="Unassembled WGS sequence"/>
</dbReference>
<comment type="caution">
    <text evidence="1">The sequence shown here is derived from an EMBL/GenBank/DDBJ whole genome shotgun (WGS) entry which is preliminary data.</text>
</comment>
<dbReference type="eggNOG" id="COG0438">
    <property type="taxonomic scope" value="Bacteria"/>
</dbReference>
<name>A0A095SFU7_9GAMM</name>
<reference evidence="1 2" key="1">
    <citation type="submission" date="2012-09" db="EMBL/GenBank/DDBJ databases">
        <title>Genome Sequence of alkane-degrading Bacterium Alcanivorax sp. 19-m-6.</title>
        <authorList>
            <person name="Lai Q."/>
            <person name="Shao Z."/>
        </authorList>
    </citation>
    <scope>NUCLEOTIDE SEQUENCE [LARGE SCALE GENOMIC DNA]</scope>
    <source>
        <strain evidence="1 2">19-m-6</strain>
    </source>
</reference>
<evidence type="ECO:0000313" key="1">
    <source>
        <dbReference type="EMBL" id="KGD63481.1"/>
    </source>
</evidence>
<dbReference type="PATRIC" id="fig|1177154.3.peg.3331"/>
<dbReference type="RefSeq" id="WP_035234596.1">
    <property type="nucleotide sequence ID" value="NZ_ARXV01000017.1"/>
</dbReference>
<dbReference type="OrthoDB" id="9787293at2"/>
<dbReference type="AlphaFoldDB" id="A0A095SFU7"/>
<keyword evidence="2" id="KW-1185">Reference proteome</keyword>
<dbReference type="STRING" id="1177154.Y5S_03290"/>
<evidence type="ECO:0008006" key="3">
    <source>
        <dbReference type="Google" id="ProtNLM"/>
    </source>
</evidence>
<sequence>MIKKKVAIITYNWPPRNAIGTHRPYSWAKTWSEQGAKVTVITAKKQSFDEPLDLHLPLLPDVEVVEVSPNSNIGLISFFMKFGYLRRVAKKLRSLLRGRLTTISDPRRSWRVEARAYARSIANDLDIVVSTFGPSSSHLIANDIKKQNKKVFWVADYRDLWTSSHLSAEGSSDEIVEKETVGRHADMITAVSQDMVNTLSTRLNVKTFCFPNGFDIDEGEVDLLISKDKSKPSCPFRIVHTGMLYEGHRDPVPLLNALVNLESQNLIRRGDITVDFYGSRVDLARRLIKQEKYAPYIRVMGHVSREESVFAQRQADLLLLLESSKEEARGVLTGKVFEYMVAGKPIICVGSRPEFEIGKVLSETGVGKVFGPEEYPELEAVIADSISGEGMYSCYHPVKDAVMRYSRTRQSKDLLSLIEHEMSGCGDFERV</sequence>
<dbReference type="EMBL" id="ARXV01000017">
    <property type="protein sequence ID" value="KGD63481.1"/>
    <property type="molecule type" value="Genomic_DNA"/>
</dbReference>
<protein>
    <recommendedName>
        <fullName evidence="3">Glycosyltransferase subfamily 4-like N-terminal domain-containing protein</fullName>
    </recommendedName>
</protein>
<evidence type="ECO:0000313" key="2">
    <source>
        <dbReference type="Proteomes" id="UP000029444"/>
    </source>
</evidence>
<organism evidence="1 2">
    <name type="scientific">Alcanivorax nanhaiticus</name>
    <dbReference type="NCBI Taxonomy" id="1177154"/>
    <lineage>
        <taxon>Bacteria</taxon>
        <taxon>Pseudomonadati</taxon>
        <taxon>Pseudomonadota</taxon>
        <taxon>Gammaproteobacteria</taxon>
        <taxon>Oceanospirillales</taxon>
        <taxon>Alcanivoracaceae</taxon>
        <taxon>Alcanivorax</taxon>
    </lineage>
</organism>
<dbReference type="SUPFAM" id="SSF53756">
    <property type="entry name" value="UDP-Glycosyltransferase/glycogen phosphorylase"/>
    <property type="match status" value="1"/>
</dbReference>
<proteinExistence type="predicted"/>
<dbReference type="Gene3D" id="3.40.50.2000">
    <property type="entry name" value="Glycogen Phosphorylase B"/>
    <property type="match status" value="2"/>
</dbReference>